<dbReference type="Gene3D" id="2.60.40.10">
    <property type="entry name" value="Immunoglobulins"/>
    <property type="match status" value="3"/>
</dbReference>
<dbReference type="SMART" id="SM00408">
    <property type="entry name" value="IGc2"/>
    <property type="match status" value="3"/>
</dbReference>
<keyword evidence="2 6" id="KW-0472">Membrane</keyword>
<comment type="subcellular location">
    <subcellularLocation>
        <location evidence="1">Membrane</location>
        <topology evidence="1">Single-pass type I membrane protein</topology>
    </subcellularLocation>
</comment>
<sequence length="353" mass="39284">MSVDKACGTAHRGSSQGLYSGKEVVVEGDAFNITCQTDVFAFIKWQKDSRPIVGGLLQQYNVTEHRGDNTITSSISTSHAQTSHSGSYRCGTFVENSHNLYVLSANSISVNYDAGSTVYKSIDFKMPLEIQCNTTETGIRMEWEKDGVNITVPKDERITIEDNKLVIKEPKNEDVGNYSCRIFKHSAQTGERTIIVIAKPHVVMLKDVTVVEGEKLTLECVVRGTPPPNISWTFGKYPFIHFTVTAWLCNETYYSGQGRVILKPQGNVPNALFVIEEATMEDRGLYSCSATNANNFTDSATVYVRVKDKLAALWPFLGICAEVFVLCAIILIYEKKRNKTELEESDTDNSPET</sequence>
<dbReference type="Proteomes" id="UP000502823">
    <property type="component" value="Unassembled WGS sequence"/>
</dbReference>
<reference evidence="9" key="1">
    <citation type="submission" date="2020-01" db="EMBL/GenBank/DDBJ databases">
        <title>Draft genome sequence of the Termite Coptotermes fromosanus.</title>
        <authorList>
            <person name="Itakura S."/>
            <person name="Yosikawa Y."/>
            <person name="Umezawa K."/>
        </authorList>
    </citation>
    <scope>NUCLEOTIDE SEQUENCE [LARGE SCALE GENOMIC DNA]</scope>
</reference>
<keyword evidence="4" id="KW-0325">Glycoprotein</keyword>
<dbReference type="EMBL" id="BLKM01000462">
    <property type="protein sequence ID" value="GFG34024.1"/>
    <property type="molecule type" value="Genomic_DNA"/>
</dbReference>
<dbReference type="Pfam" id="PF00047">
    <property type="entry name" value="ig"/>
    <property type="match status" value="1"/>
</dbReference>
<dbReference type="PROSITE" id="PS50835">
    <property type="entry name" value="IG_LIKE"/>
    <property type="match status" value="2"/>
</dbReference>
<dbReference type="InterPro" id="IPR036179">
    <property type="entry name" value="Ig-like_dom_sf"/>
</dbReference>
<dbReference type="FunFam" id="2.60.40.10:FF:000032">
    <property type="entry name" value="palladin isoform X1"/>
    <property type="match status" value="1"/>
</dbReference>
<keyword evidence="6" id="KW-1133">Transmembrane helix</keyword>
<keyword evidence="5" id="KW-0393">Immunoglobulin domain</keyword>
<keyword evidence="6" id="KW-0812">Transmembrane</keyword>
<gene>
    <name evidence="8" type="ORF">Cfor_04879</name>
</gene>
<dbReference type="GO" id="GO:0005911">
    <property type="term" value="C:cell-cell junction"/>
    <property type="evidence" value="ECO:0007669"/>
    <property type="project" value="TreeGrafter"/>
</dbReference>
<feature type="domain" description="Ig-like" evidence="7">
    <location>
        <begin position="115"/>
        <end position="195"/>
    </location>
</feature>
<accession>A0A6L2PNZ9</accession>
<dbReference type="Pfam" id="PF13927">
    <property type="entry name" value="Ig_3"/>
    <property type="match status" value="1"/>
</dbReference>
<dbReference type="GO" id="GO:0050839">
    <property type="term" value="F:cell adhesion molecule binding"/>
    <property type="evidence" value="ECO:0007669"/>
    <property type="project" value="TreeGrafter"/>
</dbReference>
<dbReference type="GO" id="GO:0005886">
    <property type="term" value="C:plasma membrane"/>
    <property type="evidence" value="ECO:0007669"/>
    <property type="project" value="TreeGrafter"/>
</dbReference>
<dbReference type="InParanoid" id="A0A6L2PNZ9"/>
<comment type="caution">
    <text evidence="8">The sequence shown here is derived from an EMBL/GenBank/DDBJ whole genome shotgun (WGS) entry which is preliminary data.</text>
</comment>
<feature type="domain" description="Ig-like" evidence="7">
    <location>
        <begin position="200"/>
        <end position="303"/>
    </location>
</feature>
<dbReference type="PANTHER" id="PTHR11640">
    <property type="entry name" value="NEPHRIN"/>
    <property type="match status" value="1"/>
</dbReference>
<evidence type="ECO:0000256" key="1">
    <source>
        <dbReference type="ARBA" id="ARBA00004479"/>
    </source>
</evidence>
<organism evidence="8 9">
    <name type="scientific">Coptotermes formosanus</name>
    <name type="common">Formosan subterranean termite</name>
    <dbReference type="NCBI Taxonomy" id="36987"/>
    <lineage>
        <taxon>Eukaryota</taxon>
        <taxon>Metazoa</taxon>
        <taxon>Ecdysozoa</taxon>
        <taxon>Arthropoda</taxon>
        <taxon>Hexapoda</taxon>
        <taxon>Insecta</taxon>
        <taxon>Pterygota</taxon>
        <taxon>Neoptera</taxon>
        <taxon>Polyneoptera</taxon>
        <taxon>Dictyoptera</taxon>
        <taxon>Blattodea</taxon>
        <taxon>Blattoidea</taxon>
        <taxon>Termitoidae</taxon>
        <taxon>Rhinotermitidae</taxon>
        <taxon>Coptotermes</taxon>
    </lineage>
</organism>
<name>A0A6L2PNZ9_COPFO</name>
<evidence type="ECO:0000256" key="3">
    <source>
        <dbReference type="ARBA" id="ARBA00023157"/>
    </source>
</evidence>
<evidence type="ECO:0000313" key="9">
    <source>
        <dbReference type="Proteomes" id="UP000502823"/>
    </source>
</evidence>
<dbReference type="SMART" id="SM00409">
    <property type="entry name" value="IG"/>
    <property type="match status" value="3"/>
</dbReference>
<dbReference type="InterPro" id="IPR013783">
    <property type="entry name" value="Ig-like_fold"/>
</dbReference>
<dbReference type="InterPro" id="IPR007110">
    <property type="entry name" value="Ig-like_dom"/>
</dbReference>
<keyword evidence="9" id="KW-1185">Reference proteome</keyword>
<protein>
    <recommendedName>
        <fullName evidence="7">Ig-like domain-containing protein</fullName>
    </recommendedName>
</protein>
<dbReference type="GO" id="GO:0098609">
    <property type="term" value="P:cell-cell adhesion"/>
    <property type="evidence" value="ECO:0007669"/>
    <property type="project" value="TreeGrafter"/>
</dbReference>
<proteinExistence type="predicted"/>
<feature type="transmembrane region" description="Helical" evidence="6">
    <location>
        <begin position="312"/>
        <end position="333"/>
    </location>
</feature>
<dbReference type="InterPro" id="IPR003599">
    <property type="entry name" value="Ig_sub"/>
</dbReference>
<dbReference type="AlphaFoldDB" id="A0A6L2PNZ9"/>
<dbReference type="InterPro" id="IPR003598">
    <property type="entry name" value="Ig_sub2"/>
</dbReference>
<evidence type="ECO:0000256" key="5">
    <source>
        <dbReference type="ARBA" id="ARBA00023319"/>
    </source>
</evidence>
<dbReference type="PANTHER" id="PTHR11640:SF31">
    <property type="entry name" value="IRREGULAR CHIASM C-ROUGHEST PROTEIN-RELATED"/>
    <property type="match status" value="1"/>
</dbReference>
<evidence type="ECO:0000313" key="8">
    <source>
        <dbReference type="EMBL" id="GFG34024.1"/>
    </source>
</evidence>
<keyword evidence="3" id="KW-1015">Disulfide bond</keyword>
<evidence type="ECO:0000259" key="7">
    <source>
        <dbReference type="PROSITE" id="PS50835"/>
    </source>
</evidence>
<dbReference type="InterPro" id="IPR051275">
    <property type="entry name" value="Cell_adhesion_signaling"/>
</dbReference>
<evidence type="ECO:0000256" key="2">
    <source>
        <dbReference type="ARBA" id="ARBA00023136"/>
    </source>
</evidence>
<dbReference type="OrthoDB" id="5970915at2759"/>
<evidence type="ECO:0000256" key="6">
    <source>
        <dbReference type="SAM" id="Phobius"/>
    </source>
</evidence>
<dbReference type="SUPFAM" id="SSF48726">
    <property type="entry name" value="Immunoglobulin"/>
    <property type="match status" value="2"/>
</dbReference>
<dbReference type="InterPro" id="IPR013151">
    <property type="entry name" value="Immunoglobulin_dom"/>
</dbReference>
<evidence type="ECO:0000256" key="4">
    <source>
        <dbReference type="ARBA" id="ARBA00023180"/>
    </source>
</evidence>